<evidence type="ECO:0000256" key="1">
    <source>
        <dbReference type="SAM" id="Phobius"/>
    </source>
</evidence>
<keyword evidence="2" id="KW-0732">Signal</keyword>
<keyword evidence="4" id="KW-1185">Reference proteome</keyword>
<sequence>MRVPFILLLLSLLVVNYSAALEVEATPLINNHDNGGMLSTHSRRLRGSPRLESEERVGVNAAAAMNLLDSDSAVYMASNSPPMSKKAKAVVVLLTLGVAGGLTFGALKVLKSLQAMIISG</sequence>
<feature type="transmembrane region" description="Helical" evidence="1">
    <location>
        <begin position="89"/>
        <end position="110"/>
    </location>
</feature>
<protein>
    <recommendedName>
        <fullName evidence="5">RxLR effector protein</fullName>
    </recommendedName>
</protein>
<evidence type="ECO:0008006" key="5">
    <source>
        <dbReference type="Google" id="ProtNLM"/>
    </source>
</evidence>
<dbReference type="EMBL" id="JASMQC010000030">
    <property type="protein sequence ID" value="KAK1932247.1"/>
    <property type="molecule type" value="Genomic_DNA"/>
</dbReference>
<name>A0AAD9G5N4_9STRA</name>
<accession>A0AAD9G5N4</accession>
<evidence type="ECO:0000256" key="2">
    <source>
        <dbReference type="SAM" id="SignalP"/>
    </source>
</evidence>
<dbReference type="AlphaFoldDB" id="A0AAD9G5N4"/>
<evidence type="ECO:0000313" key="4">
    <source>
        <dbReference type="Proteomes" id="UP001259832"/>
    </source>
</evidence>
<keyword evidence="1" id="KW-0472">Membrane</keyword>
<keyword evidence="1" id="KW-1133">Transmembrane helix</keyword>
<dbReference type="Proteomes" id="UP001259832">
    <property type="component" value="Unassembled WGS sequence"/>
</dbReference>
<gene>
    <name evidence="3" type="ORF">P3T76_012241</name>
</gene>
<organism evidence="3 4">
    <name type="scientific">Phytophthora citrophthora</name>
    <dbReference type="NCBI Taxonomy" id="4793"/>
    <lineage>
        <taxon>Eukaryota</taxon>
        <taxon>Sar</taxon>
        <taxon>Stramenopiles</taxon>
        <taxon>Oomycota</taxon>
        <taxon>Peronosporomycetes</taxon>
        <taxon>Peronosporales</taxon>
        <taxon>Peronosporaceae</taxon>
        <taxon>Phytophthora</taxon>
    </lineage>
</organism>
<comment type="caution">
    <text evidence="3">The sequence shown here is derived from an EMBL/GenBank/DDBJ whole genome shotgun (WGS) entry which is preliminary data.</text>
</comment>
<reference evidence="3" key="1">
    <citation type="submission" date="2023-08" db="EMBL/GenBank/DDBJ databases">
        <title>Reference Genome Resource for the Citrus Pathogen Phytophthora citrophthora.</title>
        <authorList>
            <person name="Moller H."/>
            <person name="Coetzee B."/>
            <person name="Rose L.J."/>
            <person name="Van Niekerk J.M."/>
        </authorList>
    </citation>
    <scope>NUCLEOTIDE SEQUENCE</scope>
    <source>
        <strain evidence="3">STE-U-9442</strain>
    </source>
</reference>
<feature type="signal peptide" evidence="2">
    <location>
        <begin position="1"/>
        <end position="20"/>
    </location>
</feature>
<feature type="chain" id="PRO_5041945911" description="RxLR effector protein" evidence="2">
    <location>
        <begin position="21"/>
        <end position="120"/>
    </location>
</feature>
<proteinExistence type="predicted"/>
<keyword evidence="1" id="KW-0812">Transmembrane</keyword>
<evidence type="ECO:0000313" key="3">
    <source>
        <dbReference type="EMBL" id="KAK1932247.1"/>
    </source>
</evidence>